<reference evidence="4" key="3">
    <citation type="submission" date="2024-02" db="EMBL/GenBank/DDBJ databases">
        <title>Comparative genomics of Cryptococcus and Kwoniella reveals pathogenesis evolution and contrasting modes of karyotype evolution via chromosome fusion or intercentromeric recombination.</title>
        <authorList>
            <person name="Coelho M.A."/>
            <person name="David-Palma M."/>
            <person name="Shea T."/>
            <person name="Bowers K."/>
            <person name="McGinley-Smith S."/>
            <person name="Mohammad A.W."/>
            <person name="Gnirke A."/>
            <person name="Yurkov A.M."/>
            <person name="Nowrousian M."/>
            <person name="Sun S."/>
            <person name="Cuomo C.A."/>
            <person name="Heitman J."/>
        </authorList>
    </citation>
    <scope>NUCLEOTIDE SEQUENCE</scope>
    <source>
        <strain evidence="4">CBS 10117</strain>
    </source>
</reference>
<reference evidence="3" key="1">
    <citation type="submission" date="2013-07" db="EMBL/GenBank/DDBJ databases">
        <title>The Genome Sequence of Cryptococcus dejecticola CBS10117.</title>
        <authorList>
            <consortium name="The Broad Institute Genome Sequencing Platform"/>
            <person name="Cuomo C."/>
            <person name="Litvintseva A."/>
            <person name="Chen Y."/>
            <person name="Heitman J."/>
            <person name="Sun S."/>
            <person name="Springer D."/>
            <person name="Dromer F."/>
            <person name="Young S.K."/>
            <person name="Zeng Q."/>
            <person name="Gargeya S."/>
            <person name="Fitzgerald M."/>
            <person name="Abouelleil A."/>
            <person name="Alvarado L."/>
            <person name="Berlin A.M."/>
            <person name="Chapman S.B."/>
            <person name="Dewar J."/>
            <person name="Goldberg J."/>
            <person name="Griggs A."/>
            <person name="Gujja S."/>
            <person name="Hansen M."/>
            <person name="Howarth C."/>
            <person name="Imamovic A."/>
            <person name="Larimer J."/>
            <person name="McCowan C."/>
            <person name="Murphy C."/>
            <person name="Pearson M."/>
            <person name="Priest M."/>
            <person name="Roberts A."/>
            <person name="Saif S."/>
            <person name="Shea T."/>
            <person name="Sykes S."/>
            <person name="Wortman J."/>
            <person name="Nusbaum C."/>
            <person name="Birren B."/>
        </authorList>
    </citation>
    <scope>NUCLEOTIDE SEQUENCE [LARGE SCALE GENOMIC DNA]</scope>
    <source>
        <strain evidence="3">CBS 10117</strain>
    </source>
</reference>
<gene>
    <name evidence="3" type="ORF">I303_06272</name>
    <name evidence="4" type="ORF">I303_106253</name>
</gene>
<dbReference type="GeneID" id="28969971"/>
<sequence>MFSAATNSSTSFGSLFLLLLLIGATCITAISLPANGDAATQIQGRASNSSSSSDSGSGSDTDDKRMSKVHINFLDPNIKWQRPYDGSGNYNDTVTSETIDKGWWATFGLGASIGFNLITYYEDPHEIKQNISNGTRSDTA</sequence>
<name>A0A1A6A1R2_9TREE</name>
<feature type="compositionally biased region" description="Low complexity" evidence="1">
    <location>
        <begin position="47"/>
        <end position="59"/>
    </location>
</feature>
<protein>
    <submittedName>
        <fullName evidence="3">Uncharacterized protein</fullName>
    </submittedName>
</protein>
<feature type="region of interest" description="Disordered" evidence="1">
    <location>
        <begin position="41"/>
        <end position="66"/>
    </location>
</feature>
<dbReference type="EMBL" id="CP144536">
    <property type="protein sequence ID" value="WWC63648.1"/>
    <property type="molecule type" value="Genomic_DNA"/>
</dbReference>
<evidence type="ECO:0000256" key="1">
    <source>
        <dbReference type="SAM" id="MobiDB-lite"/>
    </source>
</evidence>
<evidence type="ECO:0000313" key="3">
    <source>
        <dbReference type="EMBL" id="OBR83985.1"/>
    </source>
</evidence>
<evidence type="ECO:0000256" key="2">
    <source>
        <dbReference type="SAM" id="SignalP"/>
    </source>
</evidence>
<evidence type="ECO:0000313" key="5">
    <source>
        <dbReference type="Proteomes" id="UP000078595"/>
    </source>
</evidence>
<dbReference type="Proteomes" id="UP000078595">
    <property type="component" value="Chromosome 7"/>
</dbReference>
<dbReference type="EMBL" id="KI894033">
    <property type="protein sequence ID" value="OBR83985.1"/>
    <property type="molecule type" value="Genomic_DNA"/>
</dbReference>
<keyword evidence="2" id="KW-0732">Signal</keyword>
<dbReference type="AlphaFoldDB" id="A0A1A6A1R2"/>
<keyword evidence="5" id="KW-1185">Reference proteome</keyword>
<reference evidence="4" key="2">
    <citation type="submission" date="2013-07" db="EMBL/GenBank/DDBJ databases">
        <authorList>
            <consortium name="The Broad Institute Genome Sequencing Platform"/>
            <person name="Cuomo C."/>
            <person name="Litvintseva A."/>
            <person name="Chen Y."/>
            <person name="Heitman J."/>
            <person name="Sun S."/>
            <person name="Springer D."/>
            <person name="Dromer F."/>
            <person name="Young S.K."/>
            <person name="Zeng Q."/>
            <person name="Gargeya S."/>
            <person name="Fitzgerald M."/>
            <person name="Abouelleil A."/>
            <person name="Alvarado L."/>
            <person name="Berlin A.M."/>
            <person name="Chapman S.B."/>
            <person name="Dewar J."/>
            <person name="Goldberg J."/>
            <person name="Griggs A."/>
            <person name="Gujja S."/>
            <person name="Hansen M."/>
            <person name="Howarth C."/>
            <person name="Imamovic A."/>
            <person name="Larimer J."/>
            <person name="McCowan C."/>
            <person name="Murphy C."/>
            <person name="Pearson M."/>
            <person name="Priest M."/>
            <person name="Roberts A."/>
            <person name="Saif S."/>
            <person name="Shea T."/>
            <person name="Sykes S."/>
            <person name="Wortman J."/>
            <person name="Nusbaum C."/>
            <person name="Birren B."/>
        </authorList>
    </citation>
    <scope>NUCLEOTIDE SEQUENCE</scope>
    <source>
        <strain evidence="4">CBS 10117</strain>
    </source>
</reference>
<dbReference type="KEGG" id="kdj:28969971"/>
<proteinExistence type="predicted"/>
<dbReference type="RefSeq" id="XP_018261827.1">
    <property type="nucleotide sequence ID" value="XM_018409554.1"/>
</dbReference>
<evidence type="ECO:0000313" key="4">
    <source>
        <dbReference type="EMBL" id="WWC63648.1"/>
    </source>
</evidence>
<organism evidence="3">
    <name type="scientific">Kwoniella dejecticola CBS 10117</name>
    <dbReference type="NCBI Taxonomy" id="1296121"/>
    <lineage>
        <taxon>Eukaryota</taxon>
        <taxon>Fungi</taxon>
        <taxon>Dikarya</taxon>
        <taxon>Basidiomycota</taxon>
        <taxon>Agaricomycotina</taxon>
        <taxon>Tremellomycetes</taxon>
        <taxon>Tremellales</taxon>
        <taxon>Cryptococcaceae</taxon>
        <taxon>Kwoniella</taxon>
    </lineage>
</organism>
<feature type="signal peptide" evidence="2">
    <location>
        <begin position="1"/>
        <end position="29"/>
    </location>
</feature>
<accession>A0A1A6A1R2</accession>
<feature type="chain" id="PRO_5008342026" evidence="2">
    <location>
        <begin position="30"/>
        <end position="140"/>
    </location>
</feature>
<dbReference type="VEuPathDB" id="FungiDB:I303_06272"/>